<dbReference type="Pfam" id="PF02752">
    <property type="entry name" value="Arrestin_C"/>
    <property type="match status" value="1"/>
</dbReference>
<dbReference type="SMART" id="SM01017">
    <property type="entry name" value="Arrestin_C"/>
    <property type="match status" value="1"/>
</dbReference>
<dbReference type="RefSeq" id="XP_031928824.1">
    <property type="nucleotide sequence ID" value="XM_032070225.1"/>
</dbReference>
<dbReference type="InterPro" id="IPR011022">
    <property type="entry name" value="Arrestin_C-like"/>
</dbReference>
<sequence length="294" mass="33211">MLETVTCKGGSNYHTYRVHAIIERRLNRNIIVSQPIRIYKSFSLEESVNRMLPLNSIDKQWDDVAQYSVSIPDVNIPFGATFPVKVQVAPLSKGIRLKALTVDVVEQHELKISAPASYSAQFNVRFLSSKQEHVIFSERHNLDDCMAPESERSDLEWCTTKVISLPQDLEACTQDVSLNTIKIKHQLVFTVELLGVGKGLSMIKGTIPFNIYMSPHLISEHGTVRRVHIDGFHDDYVPPPPLYSKHQDDLLLPMVEDSLNPDTLRINCEQPLDDVFVNSVGLDCAPSYESVIRI</sequence>
<evidence type="ECO:0000313" key="2">
    <source>
        <dbReference type="EMBL" id="KAE8365743.1"/>
    </source>
</evidence>
<dbReference type="GeneID" id="43654671"/>
<dbReference type="OrthoDB" id="2333384at2759"/>
<name>A0A5N7A808_9EURO</name>
<keyword evidence="3" id="KW-1185">Reference proteome</keyword>
<accession>A0A5N7A808</accession>
<gene>
    <name evidence="2" type="ORF">BDV27DRAFT_144202</name>
</gene>
<proteinExistence type="predicted"/>
<reference evidence="2 3" key="1">
    <citation type="submission" date="2019-04" db="EMBL/GenBank/DDBJ databases">
        <title>Friends and foes A comparative genomics studyof 23 Aspergillus species from section Flavi.</title>
        <authorList>
            <consortium name="DOE Joint Genome Institute"/>
            <person name="Kjaerbolling I."/>
            <person name="Vesth T."/>
            <person name="Frisvad J.C."/>
            <person name="Nybo J.L."/>
            <person name="Theobald S."/>
            <person name="Kildgaard S."/>
            <person name="Isbrandt T."/>
            <person name="Kuo A."/>
            <person name="Sato A."/>
            <person name="Lyhne E.K."/>
            <person name="Kogle M.E."/>
            <person name="Wiebenga A."/>
            <person name="Kun R.S."/>
            <person name="Lubbers R.J."/>
            <person name="Makela M.R."/>
            <person name="Barry K."/>
            <person name="Chovatia M."/>
            <person name="Clum A."/>
            <person name="Daum C."/>
            <person name="Haridas S."/>
            <person name="He G."/>
            <person name="LaButti K."/>
            <person name="Lipzen A."/>
            <person name="Mondo S."/>
            <person name="Riley R."/>
            <person name="Salamov A."/>
            <person name="Simmons B.A."/>
            <person name="Magnuson J.K."/>
            <person name="Henrissat B."/>
            <person name="Mortensen U.H."/>
            <person name="Larsen T.O."/>
            <person name="Devries R.P."/>
            <person name="Grigoriev I.V."/>
            <person name="Machida M."/>
            <person name="Baker S.E."/>
            <person name="Andersen M.R."/>
        </authorList>
    </citation>
    <scope>NUCLEOTIDE SEQUENCE [LARGE SCALE GENOMIC DNA]</scope>
    <source>
        <strain evidence="2 3">CBS 763.97</strain>
    </source>
</reference>
<dbReference type="Proteomes" id="UP000326268">
    <property type="component" value="Unassembled WGS sequence"/>
</dbReference>
<protein>
    <recommendedName>
        <fullName evidence="1">Arrestin C-terminal-like domain-containing protein</fullName>
    </recommendedName>
</protein>
<evidence type="ECO:0000313" key="3">
    <source>
        <dbReference type="Proteomes" id="UP000326268"/>
    </source>
</evidence>
<dbReference type="EMBL" id="ML737625">
    <property type="protein sequence ID" value="KAE8365743.1"/>
    <property type="molecule type" value="Genomic_DNA"/>
</dbReference>
<evidence type="ECO:0000259" key="1">
    <source>
        <dbReference type="SMART" id="SM01017"/>
    </source>
</evidence>
<feature type="domain" description="Arrestin C-terminal-like" evidence="1">
    <location>
        <begin position="61"/>
        <end position="216"/>
    </location>
</feature>
<organism evidence="2 3">
    <name type="scientific">Aspergillus caelatus</name>
    <dbReference type="NCBI Taxonomy" id="61420"/>
    <lineage>
        <taxon>Eukaryota</taxon>
        <taxon>Fungi</taxon>
        <taxon>Dikarya</taxon>
        <taxon>Ascomycota</taxon>
        <taxon>Pezizomycotina</taxon>
        <taxon>Eurotiomycetes</taxon>
        <taxon>Eurotiomycetidae</taxon>
        <taxon>Eurotiales</taxon>
        <taxon>Aspergillaceae</taxon>
        <taxon>Aspergillus</taxon>
        <taxon>Aspergillus subgen. Circumdati</taxon>
    </lineage>
</organism>
<dbReference type="AlphaFoldDB" id="A0A5N7A808"/>